<comment type="caution">
    <text evidence="3">The sequence shown here is derived from an EMBL/GenBank/DDBJ whole genome shotgun (WGS) entry which is preliminary data.</text>
</comment>
<accession>A0A1X1R5D3</accession>
<feature type="signal peptide" evidence="2">
    <location>
        <begin position="1"/>
        <end position="31"/>
    </location>
</feature>
<dbReference type="Proteomes" id="UP000193484">
    <property type="component" value="Unassembled WGS sequence"/>
</dbReference>
<sequence>MTARIRSRRARTVGIAGIGVLGIAAAALASAAVAVADVNEMAPGPEVHSRQASVSSYQGVRVNSPNVARGQSETRLAGAGVIEAQGEVRDSAKAVPGSTAGAFQGPWPIGAPMGDF</sequence>
<dbReference type="AlphaFoldDB" id="A0A1X1R5D3"/>
<keyword evidence="4" id="KW-1185">Reference proteome</keyword>
<dbReference type="RefSeq" id="WP_085099099.1">
    <property type="nucleotide sequence ID" value="NZ_AP022603.1"/>
</dbReference>
<gene>
    <name evidence="3" type="ORF">AWC04_16670</name>
</gene>
<feature type="compositionally biased region" description="Polar residues" evidence="1">
    <location>
        <begin position="50"/>
        <end position="69"/>
    </location>
</feature>
<feature type="region of interest" description="Disordered" evidence="1">
    <location>
        <begin position="44"/>
        <end position="69"/>
    </location>
</feature>
<keyword evidence="2" id="KW-0732">Signal</keyword>
<evidence type="ECO:0000256" key="1">
    <source>
        <dbReference type="SAM" id="MobiDB-lite"/>
    </source>
</evidence>
<organism evidence="3 4">
    <name type="scientific">Mycolicibacterium fallax</name>
    <name type="common">Mycobacterium fallax</name>
    <dbReference type="NCBI Taxonomy" id="1793"/>
    <lineage>
        <taxon>Bacteria</taxon>
        <taxon>Bacillati</taxon>
        <taxon>Actinomycetota</taxon>
        <taxon>Actinomycetes</taxon>
        <taxon>Mycobacteriales</taxon>
        <taxon>Mycobacteriaceae</taxon>
        <taxon>Mycolicibacterium</taxon>
    </lineage>
</organism>
<evidence type="ECO:0000313" key="3">
    <source>
        <dbReference type="EMBL" id="ORU99844.1"/>
    </source>
</evidence>
<evidence type="ECO:0000256" key="2">
    <source>
        <dbReference type="SAM" id="SignalP"/>
    </source>
</evidence>
<name>A0A1X1R5D3_MYCFA</name>
<evidence type="ECO:0000313" key="4">
    <source>
        <dbReference type="Proteomes" id="UP000193484"/>
    </source>
</evidence>
<dbReference type="EMBL" id="LQOJ01000051">
    <property type="protein sequence ID" value="ORU99844.1"/>
    <property type="molecule type" value="Genomic_DNA"/>
</dbReference>
<dbReference type="OrthoDB" id="4629024at2"/>
<feature type="chain" id="PRO_5043343771" evidence="2">
    <location>
        <begin position="32"/>
        <end position="116"/>
    </location>
</feature>
<protein>
    <submittedName>
        <fullName evidence="3">Uncharacterized protein</fullName>
    </submittedName>
</protein>
<reference evidence="3 4" key="1">
    <citation type="submission" date="2016-01" db="EMBL/GenBank/DDBJ databases">
        <title>The new phylogeny of the genus Mycobacterium.</title>
        <authorList>
            <person name="Tarcisio F."/>
            <person name="Conor M."/>
            <person name="Antonella G."/>
            <person name="Elisabetta G."/>
            <person name="Giulia F.S."/>
            <person name="Sara T."/>
            <person name="Anna F."/>
            <person name="Clotilde B."/>
            <person name="Roberto B."/>
            <person name="Veronica D.S."/>
            <person name="Fabio R."/>
            <person name="Monica P."/>
            <person name="Olivier J."/>
            <person name="Enrico T."/>
            <person name="Nicola S."/>
        </authorList>
    </citation>
    <scope>NUCLEOTIDE SEQUENCE [LARGE SCALE GENOMIC DNA]</scope>
    <source>
        <strain evidence="3 4">DSM 44179</strain>
    </source>
</reference>
<proteinExistence type="predicted"/>